<keyword evidence="7" id="KW-0326">Glycosidase</keyword>
<dbReference type="PROSITE" id="PS01155">
    <property type="entry name" value="ENDONUCLEASE_III_2"/>
    <property type="match status" value="1"/>
</dbReference>
<dbReference type="GO" id="GO:0003677">
    <property type="term" value="F:DNA binding"/>
    <property type="evidence" value="ECO:0007669"/>
    <property type="project" value="InterPro"/>
</dbReference>
<dbReference type="Proteomes" id="UP000092993">
    <property type="component" value="Unassembled WGS sequence"/>
</dbReference>
<keyword evidence="12" id="KW-1185">Reference proteome</keyword>
<evidence type="ECO:0000313" key="12">
    <source>
        <dbReference type="Proteomes" id="UP000092993"/>
    </source>
</evidence>
<comment type="similarity">
    <text evidence="1">Belongs to the Nth/MutY family.</text>
</comment>
<evidence type="ECO:0000259" key="10">
    <source>
        <dbReference type="SMART" id="SM00478"/>
    </source>
</evidence>
<dbReference type="InterPro" id="IPR023170">
    <property type="entry name" value="HhH_base_excis_C"/>
</dbReference>
<gene>
    <name evidence="11" type="primary">NTHL1_1</name>
    <name evidence="11" type="ORF">A0H81_12296</name>
</gene>
<feature type="compositionally biased region" description="Low complexity" evidence="9">
    <location>
        <begin position="60"/>
        <end position="74"/>
    </location>
</feature>
<dbReference type="STRING" id="5627.A0A1C7LT64"/>
<dbReference type="InterPro" id="IPR011257">
    <property type="entry name" value="DNA_glycosylase"/>
</dbReference>
<keyword evidence="11" id="KW-0540">Nuclease</keyword>
<comment type="catalytic activity">
    <reaction evidence="8">
        <text>2'-deoxyribonucleotide-(2'-deoxyribose 5'-phosphate)-2'-deoxyribonucleotide-DNA = a 3'-end 2'-deoxyribonucleotide-(2,3-dehydro-2,3-deoxyribose 5'-phosphate)-DNA + a 5'-end 5'-phospho-2'-deoxyribonucleoside-DNA + H(+)</text>
        <dbReference type="Rhea" id="RHEA:66592"/>
        <dbReference type="Rhea" id="RHEA-COMP:13180"/>
        <dbReference type="Rhea" id="RHEA-COMP:16897"/>
        <dbReference type="Rhea" id="RHEA-COMP:17067"/>
        <dbReference type="ChEBI" id="CHEBI:15378"/>
        <dbReference type="ChEBI" id="CHEBI:136412"/>
        <dbReference type="ChEBI" id="CHEBI:157695"/>
        <dbReference type="ChEBI" id="CHEBI:167181"/>
        <dbReference type="EC" id="4.2.99.18"/>
    </reaction>
</comment>
<dbReference type="Gene3D" id="1.10.1670.10">
    <property type="entry name" value="Helix-hairpin-Helix base-excision DNA repair enzymes (C-terminal)"/>
    <property type="match status" value="1"/>
</dbReference>
<dbReference type="Gene3D" id="1.10.340.30">
    <property type="entry name" value="Hypothetical protein, domain 2"/>
    <property type="match status" value="1"/>
</dbReference>
<evidence type="ECO:0000256" key="7">
    <source>
        <dbReference type="ARBA" id="ARBA00023295"/>
    </source>
</evidence>
<evidence type="ECO:0000256" key="5">
    <source>
        <dbReference type="ARBA" id="ARBA00023204"/>
    </source>
</evidence>
<keyword evidence="3" id="KW-0227">DNA damage</keyword>
<dbReference type="AlphaFoldDB" id="A0A1C7LT64"/>
<evidence type="ECO:0000256" key="2">
    <source>
        <dbReference type="ARBA" id="ARBA00012720"/>
    </source>
</evidence>
<dbReference type="EMBL" id="LUGG01000023">
    <property type="protein sequence ID" value="OBZ67933.1"/>
    <property type="molecule type" value="Genomic_DNA"/>
</dbReference>
<dbReference type="EC" id="4.2.99.18" evidence="2"/>
<dbReference type="SUPFAM" id="SSF48150">
    <property type="entry name" value="DNA-glycosylase"/>
    <property type="match status" value="1"/>
</dbReference>
<dbReference type="GO" id="GO:0000703">
    <property type="term" value="F:oxidized pyrimidine nucleobase lesion DNA N-glycosylase activity"/>
    <property type="evidence" value="ECO:0007669"/>
    <property type="project" value="TreeGrafter"/>
</dbReference>
<dbReference type="GO" id="GO:0005634">
    <property type="term" value="C:nucleus"/>
    <property type="evidence" value="ECO:0007669"/>
    <property type="project" value="TreeGrafter"/>
</dbReference>
<organism evidence="11 12">
    <name type="scientific">Grifola frondosa</name>
    <name type="common">Maitake</name>
    <name type="synonym">Polyporus frondosus</name>
    <dbReference type="NCBI Taxonomy" id="5627"/>
    <lineage>
        <taxon>Eukaryota</taxon>
        <taxon>Fungi</taxon>
        <taxon>Dikarya</taxon>
        <taxon>Basidiomycota</taxon>
        <taxon>Agaricomycotina</taxon>
        <taxon>Agaricomycetes</taxon>
        <taxon>Polyporales</taxon>
        <taxon>Grifolaceae</taxon>
        <taxon>Grifola</taxon>
    </lineage>
</organism>
<evidence type="ECO:0000256" key="1">
    <source>
        <dbReference type="ARBA" id="ARBA00008343"/>
    </source>
</evidence>
<dbReference type="GO" id="GO:0006289">
    <property type="term" value="P:nucleotide-excision repair"/>
    <property type="evidence" value="ECO:0007669"/>
    <property type="project" value="TreeGrafter"/>
</dbReference>
<proteinExistence type="inferred from homology"/>
<accession>A0A1C7LT64</accession>
<name>A0A1C7LT64_GRIFR</name>
<comment type="caution">
    <text evidence="11">The sequence shown here is derived from an EMBL/GenBank/DDBJ whole genome shotgun (WGS) entry which is preliminary data.</text>
</comment>
<dbReference type="PANTHER" id="PTHR43286:SF1">
    <property type="entry name" value="ENDONUCLEASE III-LIKE PROTEIN 1"/>
    <property type="match status" value="1"/>
</dbReference>
<dbReference type="InterPro" id="IPR003265">
    <property type="entry name" value="HhH-GPD_domain"/>
</dbReference>
<feature type="region of interest" description="Disordered" evidence="9">
    <location>
        <begin position="29"/>
        <end position="81"/>
    </location>
</feature>
<dbReference type="OMA" id="WQQFTHL"/>
<evidence type="ECO:0000256" key="9">
    <source>
        <dbReference type="SAM" id="MobiDB-lite"/>
    </source>
</evidence>
<dbReference type="FunFam" id="1.10.340.30:FF:000001">
    <property type="entry name" value="Endonuclease III"/>
    <property type="match status" value="1"/>
</dbReference>
<keyword evidence="4" id="KW-0378">Hydrolase</keyword>
<dbReference type="OrthoDB" id="2099276at2759"/>
<keyword evidence="6" id="KW-0456">Lyase</keyword>
<dbReference type="PANTHER" id="PTHR43286">
    <property type="entry name" value="ENDONUCLEASE III-LIKE PROTEIN 1"/>
    <property type="match status" value="1"/>
</dbReference>
<dbReference type="Pfam" id="PF00730">
    <property type="entry name" value="HhH-GPD"/>
    <property type="match status" value="1"/>
</dbReference>
<dbReference type="InterPro" id="IPR004036">
    <property type="entry name" value="Endonuclease-III-like_CS2"/>
</dbReference>
<keyword evidence="5" id="KW-0234">DNA repair</keyword>
<dbReference type="GO" id="GO:0140078">
    <property type="term" value="F:class I DNA-(apurinic or apyrimidinic site) endonuclease activity"/>
    <property type="evidence" value="ECO:0007669"/>
    <property type="project" value="UniProtKB-EC"/>
</dbReference>
<reference evidence="11 12" key="1">
    <citation type="submission" date="2016-03" db="EMBL/GenBank/DDBJ databases">
        <title>Whole genome sequencing of Grifola frondosa 9006-11.</title>
        <authorList>
            <person name="Min B."/>
            <person name="Park H."/>
            <person name="Kim J.-G."/>
            <person name="Cho H."/>
            <person name="Oh Y.-L."/>
            <person name="Kong W.-S."/>
            <person name="Choi I.-G."/>
        </authorList>
    </citation>
    <scope>NUCLEOTIDE SEQUENCE [LARGE SCALE GENOMIC DNA]</scope>
    <source>
        <strain evidence="11 12">9006-11</strain>
    </source>
</reference>
<dbReference type="InterPro" id="IPR000445">
    <property type="entry name" value="HhH_motif"/>
</dbReference>
<dbReference type="Pfam" id="PF00633">
    <property type="entry name" value="HHH"/>
    <property type="match status" value="1"/>
</dbReference>
<evidence type="ECO:0000313" key="11">
    <source>
        <dbReference type="EMBL" id="OBZ67933.1"/>
    </source>
</evidence>
<evidence type="ECO:0000256" key="8">
    <source>
        <dbReference type="ARBA" id="ARBA00044632"/>
    </source>
</evidence>
<protein>
    <recommendedName>
        <fullName evidence="2">DNA-(apurinic or apyrimidinic site) lyase</fullName>
        <ecNumber evidence="2">4.2.99.18</ecNumber>
    </recommendedName>
</protein>
<dbReference type="SMART" id="SM00478">
    <property type="entry name" value="ENDO3c"/>
    <property type="match status" value="1"/>
</dbReference>
<evidence type="ECO:0000256" key="4">
    <source>
        <dbReference type="ARBA" id="ARBA00022801"/>
    </source>
</evidence>
<dbReference type="GO" id="GO:0006285">
    <property type="term" value="P:base-excision repair, AP site formation"/>
    <property type="evidence" value="ECO:0007669"/>
    <property type="project" value="TreeGrafter"/>
</dbReference>
<feature type="domain" description="HhH-GPD" evidence="10">
    <location>
        <begin position="153"/>
        <end position="285"/>
    </location>
</feature>
<sequence>MIFSNSDVFIKTECICTSWVDSPSERIPRLHHPHESTDASSSGSALWPSKRVKVSSDADTSSSIKEAESASSTTPKAEHQSKARVVVTELLHIRNALDVPHPAPARWREAYDAIKEMRARTPAPIDTMGCQQAQLDEKDPKNQRFSTLVWLMLSLQTKDEVTNAAVIELREAVGGCLSVDAFLQASKYDIYDAIYKVRFWKRKTHYITLTAERLRDDFDSDVPKTVDELCSLPGVGPKIAFFTLQVAWKLNVGIGVDMHVHRITNRLGWHVPQTEMPEQTRCVRTC</sequence>
<evidence type="ECO:0000256" key="3">
    <source>
        <dbReference type="ARBA" id="ARBA00022763"/>
    </source>
</evidence>
<dbReference type="CDD" id="cd00056">
    <property type="entry name" value="ENDO3c"/>
    <property type="match status" value="1"/>
</dbReference>
<evidence type="ECO:0000256" key="6">
    <source>
        <dbReference type="ARBA" id="ARBA00023239"/>
    </source>
</evidence>
<keyword evidence="11" id="KW-0255">Endonuclease</keyword>